<feature type="repeat" description="ANK" evidence="3">
    <location>
        <begin position="289"/>
        <end position="321"/>
    </location>
</feature>
<feature type="compositionally biased region" description="Basic and acidic residues" evidence="4">
    <location>
        <begin position="592"/>
        <end position="602"/>
    </location>
</feature>
<dbReference type="EMBL" id="BAAFST010000004">
    <property type="protein sequence ID" value="GAB1288498.1"/>
    <property type="molecule type" value="Genomic_DNA"/>
</dbReference>
<evidence type="ECO:0000256" key="4">
    <source>
        <dbReference type="SAM" id="MobiDB-lite"/>
    </source>
</evidence>
<gene>
    <name evidence="5" type="ORF">APTSU1_000372800</name>
</gene>
<dbReference type="PROSITE" id="PS50297">
    <property type="entry name" value="ANK_REP_REGION"/>
    <property type="match status" value="10"/>
</dbReference>
<feature type="region of interest" description="Disordered" evidence="4">
    <location>
        <begin position="665"/>
        <end position="885"/>
    </location>
</feature>
<organism evidence="5 6">
    <name type="scientific">Apodemus speciosus</name>
    <name type="common">Large Japanese field mouse</name>
    <dbReference type="NCBI Taxonomy" id="105296"/>
    <lineage>
        <taxon>Eukaryota</taxon>
        <taxon>Metazoa</taxon>
        <taxon>Chordata</taxon>
        <taxon>Craniata</taxon>
        <taxon>Vertebrata</taxon>
        <taxon>Euteleostomi</taxon>
        <taxon>Mammalia</taxon>
        <taxon>Eutheria</taxon>
        <taxon>Euarchontoglires</taxon>
        <taxon>Glires</taxon>
        <taxon>Rodentia</taxon>
        <taxon>Myomorpha</taxon>
        <taxon>Muroidea</taxon>
        <taxon>Muridae</taxon>
        <taxon>Murinae</taxon>
        <taxon>Apodemus</taxon>
    </lineage>
</organism>
<feature type="compositionally biased region" description="Basic and acidic residues" evidence="4">
    <location>
        <begin position="771"/>
        <end position="784"/>
    </location>
</feature>
<comment type="caution">
    <text evidence="5">The sequence shown here is derived from an EMBL/GenBank/DDBJ whole genome shotgun (WGS) entry which is preliminary data.</text>
</comment>
<dbReference type="PROSITE" id="PS50088">
    <property type="entry name" value="ANK_REPEAT"/>
    <property type="match status" value="11"/>
</dbReference>
<feature type="compositionally biased region" description="Basic and acidic residues" evidence="4">
    <location>
        <begin position="721"/>
        <end position="740"/>
    </location>
</feature>
<dbReference type="InterPro" id="IPR000048">
    <property type="entry name" value="IQ_motif_EF-hand-BS"/>
</dbReference>
<feature type="compositionally biased region" description="Basic and acidic residues" evidence="4">
    <location>
        <begin position="852"/>
        <end position="862"/>
    </location>
</feature>
<feature type="repeat" description="ANK" evidence="3">
    <location>
        <begin position="357"/>
        <end position="389"/>
    </location>
</feature>
<dbReference type="Pfam" id="PF00023">
    <property type="entry name" value="Ank"/>
    <property type="match status" value="3"/>
</dbReference>
<feature type="repeat" description="ANK" evidence="3">
    <location>
        <begin position="390"/>
        <end position="422"/>
    </location>
</feature>
<accession>A0ABQ0EN43</accession>
<evidence type="ECO:0000313" key="6">
    <source>
        <dbReference type="Proteomes" id="UP001623349"/>
    </source>
</evidence>
<dbReference type="InterPro" id="IPR002110">
    <property type="entry name" value="Ankyrin_rpt"/>
</dbReference>
<feature type="repeat" description="ANK" evidence="3">
    <location>
        <begin position="149"/>
        <end position="181"/>
    </location>
</feature>
<dbReference type="InterPro" id="IPR036770">
    <property type="entry name" value="Ankyrin_rpt-contain_sf"/>
</dbReference>
<dbReference type="SMART" id="SM00248">
    <property type="entry name" value="ANK"/>
    <property type="match status" value="15"/>
</dbReference>
<proteinExistence type="predicted"/>
<evidence type="ECO:0000256" key="1">
    <source>
        <dbReference type="ARBA" id="ARBA00022737"/>
    </source>
</evidence>
<dbReference type="SMART" id="SM00015">
    <property type="entry name" value="IQ"/>
    <property type="match status" value="2"/>
</dbReference>
<evidence type="ECO:0000256" key="2">
    <source>
        <dbReference type="ARBA" id="ARBA00023043"/>
    </source>
</evidence>
<feature type="compositionally biased region" description="Basic and acidic residues" evidence="4">
    <location>
        <begin position="682"/>
        <end position="696"/>
    </location>
</feature>
<sequence>MNNASEDVLSTGSSLASQVHAAAVNGDKGALQRLIAGNSALKDKEDQFGRTPLMYCVLADRLDCADALLKAGADVNKTDHSRRTALHLAAQKGNYRFMKLLLTRRANWMQKDLEEMTPLHLSTRHRSPKCLALLLKFMAPGEVDTQDKNKQTALHWSAYYNNPEHAKLLIKHDSNIGIPDAEGKIPLHWAANHKDPSAVHTVRCILDAAPTESLLNWQDYEGRTPLHFAVADGNLTVVDVLTSYESCNITSYDNLFRTPLHWAALLGHAQIVHLLLERNKSGTIPSDSQGATPLHYAAQSNFAETVKVFLKHPSVKDDSDLEGRTSFMWAAGKGSDDVLRAMLSLKSDIDINMADKYGGTALHAAALSGHVSTVKLLLDNDAQVDATDVMKHTPLFRACEMGHRDVIQTLIKGGARVDLVDQDGHSLLHWAALGGNADVCQILIENKINPNVQDYAGRTPLQCAAYGGYINCMAVLMENNADPNIQDKEGRTALHWSCNNGYLDAIKLLLDFAAFPNQMENNEERYTPLDYALLGERHEVIQFMLEHGALSIAAIQDIAAFKIQAVYKGYKVRKAFRDRKNLLMKHEQLRKDAAAKKNERKNTRGRKPNSREDSWTQMLPHPKSSPLHPVPRASPTSRVQPLANSHLLATQSRALTQNTTGLQADVQAEPPTGIVPQTFREQPPEGRVKTPREHCRGPSACVHPRSCEGGDSYRHQGASSVEKRRGETNSKHLRREEGPRRARHPLSAGSARPAGKGEDSSAAAASASQQDRPRKPSKRQDSAPRPRGASQKRRTHQLRDRCSPAGSSRPGSASREVACADQSSLHRHTPRNKGTQDKLIGGVPPGLPLGTEESRSGCKKLSEAGCASPENDVAQGTSPGHSVKTHLLPVEQRLLIIQRERSRKELFRRKNKAAAVIQQAWRSYQLRKHLSRLLHLKQLGARDVLRCTQVCTALLLQVWRKELELKFPKPISVSKISKSPSKGMSATKSARHSVLRQIYGCSQEGKVHHPIKSAKVPPALHLNSVNSLQSIHLDNSGRSNKFSYNLQPASQSKNKPKL</sequence>
<reference evidence="5 6" key="1">
    <citation type="submission" date="2024-08" db="EMBL/GenBank/DDBJ databases">
        <title>The draft genome of Apodemus speciosus.</title>
        <authorList>
            <person name="Nabeshima K."/>
            <person name="Suzuki S."/>
            <person name="Onuma M."/>
        </authorList>
    </citation>
    <scope>NUCLEOTIDE SEQUENCE [LARGE SCALE GENOMIC DNA]</scope>
    <source>
        <strain evidence="5">IB14-021</strain>
    </source>
</reference>
<evidence type="ECO:0000256" key="3">
    <source>
        <dbReference type="PROSITE-ProRule" id="PRU00023"/>
    </source>
</evidence>
<dbReference type="Pfam" id="PF12796">
    <property type="entry name" value="Ank_2"/>
    <property type="match status" value="3"/>
</dbReference>
<dbReference type="CDD" id="cd23767">
    <property type="entry name" value="IQCD"/>
    <property type="match status" value="2"/>
</dbReference>
<dbReference type="Pfam" id="PF13637">
    <property type="entry name" value="Ank_4"/>
    <property type="match status" value="1"/>
</dbReference>
<dbReference type="PROSITE" id="PS50096">
    <property type="entry name" value="IQ"/>
    <property type="match status" value="2"/>
</dbReference>
<feature type="repeat" description="ANK" evidence="3">
    <location>
        <begin position="423"/>
        <end position="455"/>
    </location>
</feature>
<dbReference type="PANTHER" id="PTHR24198:SF194">
    <property type="entry name" value="INVERSIN-A"/>
    <property type="match status" value="1"/>
</dbReference>
<dbReference type="Proteomes" id="UP001623349">
    <property type="component" value="Unassembled WGS sequence"/>
</dbReference>
<feature type="repeat" description="ANK" evidence="3">
    <location>
        <begin position="48"/>
        <end position="80"/>
    </location>
</feature>
<feature type="repeat" description="ANK" evidence="3">
    <location>
        <begin position="489"/>
        <end position="521"/>
    </location>
</feature>
<name>A0ABQ0EN43_APOSI</name>
<keyword evidence="2 3" id="KW-0040">ANK repeat</keyword>
<feature type="repeat" description="ANK" evidence="3">
    <location>
        <begin position="456"/>
        <end position="488"/>
    </location>
</feature>
<feature type="repeat" description="ANK" evidence="3">
    <location>
        <begin position="81"/>
        <end position="113"/>
    </location>
</feature>
<feature type="compositionally biased region" description="Basic and acidic residues" evidence="4">
    <location>
        <begin position="705"/>
        <end position="714"/>
    </location>
</feature>
<dbReference type="Gene3D" id="1.25.40.20">
    <property type="entry name" value="Ankyrin repeat-containing domain"/>
    <property type="match status" value="4"/>
</dbReference>
<keyword evidence="1" id="KW-0677">Repeat</keyword>
<feature type="repeat" description="ANK" evidence="3">
    <location>
        <begin position="221"/>
        <end position="241"/>
    </location>
</feature>
<dbReference type="PANTHER" id="PTHR24198">
    <property type="entry name" value="ANKYRIN REPEAT AND PROTEIN KINASE DOMAIN-CONTAINING PROTEIN"/>
    <property type="match status" value="1"/>
</dbReference>
<feature type="compositionally biased region" description="Low complexity" evidence="4">
    <location>
        <begin position="803"/>
        <end position="815"/>
    </location>
</feature>
<protein>
    <submittedName>
        <fullName evidence="5">Inversin</fullName>
    </submittedName>
</protein>
<dbReference type="Pfam" id="PF00612">
    <property type="entry name" value="IQ"/>
    <property type="match status" value="2"/>
</dbReference>
<dbReference type="SUPFAM" id="SSF48403">
    <property type="entry name" value="Ankyrin repeat"/>
    <property type="match status" value="2"/>
</dbReference>
<keyword evidence="6" id="KW-1185">Reference proteome</keyword>
<feature type="region of interest" description="Disordered" evidence="4">
    <location>
        <begin position="592"/>
        <end position="640"/>
    </location>
</feature>
<feature type="repeat" description="ANK" evidence="3">
    <location>
        <begin position="255"/>
        <end position="287"/>
    </location>
</feature>
<evidence type="ECO:0000313" key="5">
    <source>
        <dbReference type="EMBL" id="GAB1288498.1"/>
    </source>
</evidence>